<dbReference type="InterPro" id="IPR018980">
    <property type="entry name" value="FERM_PH-like_C"/>
</dbReference>
<dbReference type="PROSITE" id="PS50057">
    <property type="entry name" value="FERM_3"/>
    <property type="match status" value="1"/>
</dbReference>
<dbReference type="GO" id="GO:0061630">
    <property type="term" value="F:ubiquitin protein ligase activity"/>
    <property type="evidence" value="ECO:0007669"/>
    <property type="project" value="UniProtKB-EC"/>
</dbReference>
<dbReference type="GO" id="GO:0006511">
    <property type="term" value="P:ubiquitin-dependent protein catabolic process"/>
    <property type="evidence" value="ECO:0007669"/>
    <property type="project" value="TreeGrafter"/>
</dbReference>
<dbReference type="CDD" id="cd14473">
    <property type="entry name" value="FERM_B-lobe"/>
    <property type="match status" value="1"/>
</dbReference>
<dbReference type="EMBL" id="JAPWTK010000144">
    <property type="protein sequence ID" value="KAJ8948127.1"/>
    <property type="molecule type" value="Genomic_DNA"/>
</dbReference>
<dbReference type="SUPFAM" id="SSF50729">
    <property type="entry name" value="PH domain-like"/>
    <property type="match status" value="1"/>
</dbReference>
<comment type="caution">
    <text evidence="6">The sequence shown here is derived from an EMBL/GenBank/DDBJ whole genome shotgun (WGS) entry which is preliminary data.</text>
</comment>
<evidence type="ECO:0000313" key="7">
    <source>
        <dbReference type="Proteomes" id="UP001162162"/>
    </source>
</evidence>
<accession>A0AAV8Y9M0</accession>
<dbReference type="InterPro" id="IPR011029">
    <property type="entry name" value="DEATH-like_dom_sf"/>
</dbReference>
<dbReference type="AlphaFoldDB" id="A0AAV8Y9M0"/>
<protein>
    <recommendedName>
        <fullName evidence="3">RING-type E3 ubiquitin transferase</fullName>
        <ecNumber evidence="3">2.3.2.27</ecNumber>
    </recommendedName>
</protein>
<evidence type="ECO:0000256" key="3">
    <source>
        <dbReference type="ARBA" id="ARBA00012483"/>
    </source>
</evidence>
<dbReference type="InterPro" id="IPR019748">
    <property type="entry name" value="FERM_central"/>
</dbReference>
<dbReference type="SMART" id="SM01196">
    <property type="entry name" value="FERM_C"/>
    <property type="match status" value="1"/>
</dbReference>
<evidence type="ECO:0000313" key="6">
    <source>
        <dbReference type="EMBL" id="KAJ8948127.1"/>
    </source>
</evidence>
<dbReference type="Proteomes" id="UP001162162">
    <property type="component" value="Unassembled WGS sequence"/>
</dbReference>
<dbReference type="Pfam" id="PF00373">
    <property type="entry name" value="FERM_M"/>
    <property type="match status" value="1"/>
</dbReference>
<dbReference type="InterPro" id="IPR011993">
    <property type="entry name" value="PH-like_dom_sf"/>
</dbReference>
<name>A0AAV8Y9M0_9CUCU</name>
<dbReference type="InterPro" id="IPR041790">
    <property type="entry name" value="MYLIP_FERM_C"/>
</dbReference>
<dbReference type="SUPFAM" id="SSF47031">
    <property type="entry name" value="Second domain of FERM"/>
    <property type="match status" value="1"/>
</dbReference>
<keyword evidence="4" id="KW-0963">Cytoplasm</keyword>
<proteinExistence type="predicted"/>
<dbReference type="EC" id="2.3.2.27" evidence="3"/>
<dbReference type="InterPro" id="IPR000299">
    <property type="entry name" value="FERM_domain"/>
</dbReference>
<dbReference type="CDD" id="cd13195">
    <property type="entry name" value="FERM_C_MYLIP_IDOL"/>
    <property type="match status" value="1"/>
</dbReference>
<dbReference type="Gene3D" id="1.10.533.10">
    <property type="entry name" value="Death Domain, Fas"/>
    <property type="match status" value="1"/>
</dbReference>
<keyword evidence="7" id="KW-1185">Reference proteome</keyword>
<dbReference type="Gene3D" id="2.30.29.30">
    <property type="entry name" value="Pleckstrin-homology domain (PH domain)/Phosphotyrosine-binding domain (PTB)"/>
    <property type="match status" value="1"/>
</dbReference>
<evidence type="ECO:0000259" key="5">
    <source>
        <dbReference type="PROSITE" id="PS50057"/>
    </source>
</evidence>
<dbReference type="PANTHER" id="PTHR23280:SF13">
    <property type="entry name" value="E3 UBIQUITIN-PROTEIN LIGASE MYLIP"/>
    <property type="match status" value="1"/>
</dbReference>
<dbReference type="Pfam" id="PF09380">
    <property type="entry name" value="FERM_C"/>
    <property type="match status" value="1"/>
</dbReference>
<comment type="catalytic activity">
    <reaction evidence="1">
        <text>S-ubiquitinyl-[E2 ubiquitin-conjugating enzyme]-L-cysteine + [acceptor protein]-L-lysine = [E2 ubiquitin-conjugating enzyme]-L-cysteine + N(6)-ubiquitinyl-[acceptor protein]-L-lysine.</text>
        <dbReference type="EC" id="2.3.2.27"/>
    </reaction>
</comment>
<dbReference type="InterPro" id="IPR035963">
    <property type="entry name" value="FERM_2"/>
</dbReference>
<evidence type="ECO:0000256" key="1">
    <source>
        <dbReference type="ARBA" id="ARBA00000900"/>
    </source>
</evidence>
<evidence type="ECO:0000256" key="4">
    <source>
        <dbReference type="ARBA" id="ARBA00022490"/>
    </source>
</evidence>
<dbReference type="GO" id="GO:0005737">
    <property type="term" value="C:cytoplasm"/>
    <property type="evidence" value="ECO:0007669"/>
    <property type="project" value="UniProtKB-SubCell"/>
</dbReference>
<organism evidence="6 7">
    <name type="scientific">Aromia moschata</name>
    <dbReference type="NCBI Taxonomy" id="1265417"/>
    <lineage>
        <taxon>Eukaryota</taxon>
        <taxon>Metazoa</taxon>
        <taxon>Ecdysozoa</taxon>
        <taxon>Arthropoda</taxon>
        <taxon>Hexapoda</taxon>
        <taxon>Insecta</taxon>
        <taxon>Pterygota</taxon>
        <taxon>Neoptera</taxon>
        <taxon>Endopterygota</taxon>
        <taxon>Coleoptera</taxon>
        <taxon>Polyphaga</taxon>
        <taxon>Cucujiformia</taxon>
        <taxon>Chrysomeloidea</taxon>
        <taxon>Cerambycidae</taxon>
        <taxon>Cerambycinae</taxon>
        <taxon>Callichromatini</taxon>
        <taxon>Aromia</taxon>
    </lineage>
</organism>
<reference evidence="6" key="1">
    <citation type="journal article" date="2023" name="Insect Mol. Biol.">
        <title>Genome sequencing provides insights into the evolution of gene families encoding plant cell wall-degrading enzymes in longhorned beetles.</title>
        <authorList>
            <person name="Shin N.R."/>
            <person name="Okamura Y."/>
            <person name="Kirsch R."/>
            <person name="Pauchet Y."/>
        </authorList>
    </citation>
    <scope>NUCLEOTIDE SEQUENCE</scope>
    <source>
        <strain evidence="6">AMC_N1</strain>
    </source>
</reference>
<gene>
    <name evidence="6" type="ORF">NQ318_008480</name>
</gene>
<dbReference type="PANTHER" id="PTHR23280">
    <property type="entry name" value="4.1 G PROTEIN"/>
    <property type="match status" value="1"/>
</dbReference>
<evidence type="ECO:0000256" key="2">
    <source>
        <dbReference type="ARBA" id="ARBA00004496"/>
    </source>
</evidence>
<sequence length="268" mass="30693">MQASSISPANVAQKPNDLLQRIIAEHKKYRDMKPSTAEYWLLKEISELETFGEELFSTKPQGNVTLGVGPHGVTVYEKNKPKHLISFTNIISASSHRRTFKLEYLSVDNKESVLEVKLDSSHVASSLYRALTEKHAFYSCETVRSAVTAQFIRDLKGTIVSIFNEDSTLGKKYVFDIRRTCREVYDNARRALYQENVMQIMPQLEKPDRTHDGDNCKDSEEKLHRLMDALTCKICMDNQIDVVFLPLRPRRGLHRLRSQGGQMSVMPL</sequence>
<feature type="domain" description="FERM" evidence="5">
    <location>
        <begin position="1"/>
        <end position="142"/>
    </location>
</feature>
<comment type="subcellular location">
    <subcellularLocation>
        <location evidence="2">Cytoplasm</location>
    </subcellularLocation>
</comment>